<dbReference type="EMBL" id="REFY01000002">
    <property type="protein sequence ID" value="RQG91438.1"/>
    <property type="molecule type" value="Genomic_DNA"/>
</dbReference>
<dbReference type="AlphaFoldDB" id="A0A3N6LPL6"/>
<dbReference type="InterPro" id="IPR055985">
    <property type="entry name" value="DUF7563"/>
</dbReference>
<evidence type="ECO:0000313" key="1">
    <source>
        <dbReference type="EMBL" id="RQG91438.1"/>
    </source>
</evidence>
<protein>
    <submittedName>
        <fullName evidence="1">Uncharacterized protein</fullName>
    </submittedName>
</protein>
<gene>
    <name evidence="1" type="ORF">EA462_05575</name>
</gene>
<name>A0A3N6LPL6_9EURY</name>
<dbReference type="Pfam" id="PF24444">
    <property type="entry name" value="DUF7563"/>
    <property type="match status" value="1"/>
</dbReference>
<organism evidence="1 2">
    <name type="scientific">Natrarchaeobius halalkaliphilus</name>
    <dbReference type="NCBI Taxonomy" id="1679091"/>
    <lineage>
        <taxon>Archaea</taxon>
        <taxon>Methanobacteriati</taxon>
        <taxon>Methanobacteriota</taxon>
        <taxon>Stenosarchaea group</taxon>
        <taxon>Halobacteria</taxon>
        <taxon>Halobacteriales</taxon>
        <taxon>Natrialbaceae</taxon>
        <taxon>Natrarchaeobius</taxon>
    </lineage>
</organism>
<proteinExistence type="predicted"/>
<sequence length="66" mass="7673">MRWNPRTSGTDRCQKCGNHVTPEFRRGYGDRRDRAHRCPGWNTVRSLGHRGAVGNEVVSPFPRLFY</sequence>
<keyword evidence="2" id="KW-1185">Reference proteome</keyword>
<dbReference type="Proteomes" id="UP000273828">
    <property type="component" value="Unassembled WGS sequence"/>
</dbReference>
<reference evidence="1 2" key="1">
    <citation type="submission" date="2018-10" db="EMBL/GenBank/DDBJ databases">
        <title>Natrarchaeobius chitinivorans gen. nov., sp. nov., and Natrarchaeobius haloalkaliphilus sp. nov., alkaliphilic, chitin-utilizing haloarchaea from hypersaline alkaline lakes.</title>
        <authorList>
            <person name="Sorokin D.Y."/>
            <person name="Elcheninov A.G."/>
            <person name="Kostrikina N.A."/>
            <person name="Bale N.J."/>
            <person name="Sinninghe Damste J.S."/>
            <person name="Khijniak T.V."/>
            <person name="Kublanov I.V."/>
            <person name="Toshchakov S.V."/>
        </authorList>
    </citation>
    <scope>NUCLEOTIDE SEQUENCE [LARGE SCALE GENOMIC DNA]</scope>
    <source>
        <strain evidence="1 2">AArcht-Sl</strain>
    </source>
</reference>
<comment type="caution">
    <text evidence="1">The sequence shown here is derived from an EMBL/GenBank/DDBJ whole genome shotgun (WGS) entry which is preliminary data.</text>
</comment>
<evidence type="ECO:0000313" key="2">
    <source>
        <dbReference type="Proteomes" id="UP000273828"/>
    </source>
</evidence>
<accession>A0A3N6LPL6</accession>